<evidence type="ECO:0000313" key="2">
    <source>
        <dbReference type="EMBL" id="MDO5973906.1"/>
    </source>
</evidence>
<keyword evidence="1" id="KW-0472">Membrane</keyword>
<protein>
    <submittedName>
        <fullName evidence="2">Uncharacterized protein</fullName>
    </submittedName>
</protein>
<dbReference type="EMBL" id="JAUOEL010000002">
    <property type="protein sequence ID" value="MDO5973906.1"/>
    <property type="molecule type" value="Genomic_DNA"/>
</dbReference>
<comment type="caution">
    <text evidence="2">The sequence shown here is derived from an EMBL/GenBank/DDBJ whole genome shotgun (WGS) entry which is preliminary data.</text>
</comment>
<keyword evidence="3" id="KW-1185">Reference proteome</keyword>
<organism evidence="2 3">
    <name type="scientific">Flavivirga jejuensis</name>
    <dbReference type="NCBI Taxonomy" id="870487"/>
    <lineage>
        <taxon>Bacteria</taxon>
        <taxon>Pseudomonadati</taxon>
        <taxon>Bacteroidota</taxon>
        <taxon>Flavobacteriia</taxon>
        <taxon>Flavobacteriales</taxon>
        <taxon>Flavobacteriaceae</taxon>
        <taxon>Flavivirga</taxon>
    </lineage>
</organism>
<proteinExistence type="predicted"/>
<reference evidence="2" key="1">
    <citation type="submission" date="2023-07" db="EMBL/GenBank/DDBJ databases">
        <title>Two novel species in the genus Flavivirga.</title>
        <authorList>
            <person name="Kwon K."/>
        </authorList>
    </citation>
    <scope>NUCLEOTIDE SEQUENCE</scope>
    <source>
        <strain evidence="2">KACC 14158</strain>
    </source>
</reference>
<feature type="transmembrane region" description="Helical" evidence="1">
    <location>
        <begin position="29"/>
        <end position="45"/>
    </location>
</feature>
<name>A0ABT8WL76_9FLAO</name>
<accession>A0ABT8WL76</accession>
<evidence type="ECO:0000313" key="3">
    <source>
        <dbReference type="Proteomes" id="UP001176806"/>
    </source>
</evidence>
<gene>
    <name evidence="2" type="ORF">Q4Q40_06895</name>
</gene>
<dbReference type="Proteomes" id="UP001176806">
    <property type="component" value="Unassembled WGS sequence"/>
</dbReference>
<evidence type="ECO:0000256" key="1">
    <source>
        <dbReference type="SAM" id="Phobius"/>
    </source>
</evidence>
<keyword evidence="1" id="KW-1133">Transmembrane helix</keyword>
<keyword evidence="1" id="KW-0812">Transmembrane</keyword>
<sequence>MKYFNYVLIVLGAIVAIYAKSEMKQNEYILILGIIILMVGVYRVSRGVPSKHDREDVEDIDDSENG</sequence>
<dbReference type="RefSeq" id="WP_303301048.1">
    <property type="nucleotide sequence ID" value="NZ_BAABDA010000051.1"/>
</dbReference>